<evidence type="ECO:0000256" key="3">
    <source>
        <dbReference type="ARBA" id="ARBA00022475"/>
    </source>
</evidence>
<gene>
    <name evidence="9" type="ORF">TresaDRAFT_1537</name>
</gene>
<evidence type="ECO:0000256" key="1">
    <source>
        <dbReference type="ARBA" id="ARBA00004651"/>
    </source>
</evidence>
<keyword evidence="5" id="KW-0862">Zinc</keyword>
<dbReference type="OrthoDB" id="9787346at2"/>
<evidence type="ECO:0000256" key="4">
    <source>
        <dbReference type="ARBA" id="ARBA00022692"/>
    </source>
</evidence>
<accession>H7EJB2</accession>
<dbReference type="Proteomes" id="UP000003571">
    <property type="component" value="Unassembled WGS sequence"/>
</dbReference>
<evidence type="ECO:0000256" key="2">
    <source>
        <dbReference type="ARBA" id="ARBA00006939"/>
    </source>
</evidence>
<feature type="transmembrane region" description="Helical" evidence="8">
    <location>
        <begin position="68"/>
        <end position="91"/>
    </location>
</feature>
<sequence length="260" mass="27027">MVRFVFLGLLIPFLGTALGSGCVFLMNGSLGDSLRRWLLGFAAGVMVAASVWSLLIPGMELSSAMGRLAFVPALTGFLLGIAFLFLLDRIVPHLHAASEKPEGIKARISRTMMLVFAVTLHNIPEGMAVGVVLGAMVSGISDLSVADGLALSIGIAIQNFPEGAIISMPLRGEGNSRAKSFCFGVLSGIVEPVAGAVTILLIGAVQSVLPYLLAFAAGAMIYVVVEELIPEATSDEKTDVCTIGFAVGFALMMVLDVALG</sequence>
<comment type="subcellular location">
    <subcellularLocation>
        <location evidence="1">Cell membrane</location>
        <topology evidence="1">Multi-pass membrane protein</topology>
    </subcellularLocation>
</comment>
<dbReference type="Pfam" id="PF02535">
    <property type="entry name" value="Zip"/>
    <property type="match status" value="1"/>
</dbReference>
<keyword evidence="7 8" id="KW-0472">Membrane</keyword>
<dbReference type="PROSITE" id="PS51257">
    <property type="entry name" value="PROKAR_LIPOPROTEIN"/>
    <property type="match status" value="1"/>
</dbReference>
<keyword evidence="4 8" id="KW-0812">Transmembrane</keyword>
<keyword evidence="10" id="KW-1185">Reference proteome</keyword>
<dbReference type="GO" id="GO:0005385">
    <property type="term" value="F:zinc ion transmembrane transporter activity"/>
    <property type="evidence" value="ECO:0007669"/>
    <property type="project" value="TreeGrafter"/>
</dbReference>
<dbReference type="STRING" id="907348.TresaDRAFT_1537"/>
<protein>
    <submittedName>
        <fullName evidence="9">Zinc/iron permease</fullName>
    </submittedName>
</protein>
<comment type="similarity">
    <text evidence="2">Belongs to the ZIP transporter (TC 2.A.5) family.</text>
</comment>
<organism evidence="9 10">
    <name type="scientific">Treponema saccharophilum DSM 2985</name>
    <dbReference type="NCBI Taxonomy" id="907348"/>
    <lineage>
        <taxon>Bacteria</taxon>
        <taxon>Pseudomonadati</taxon>
        <taxon>Spirochaetota</taxon>
        <taxon>Spirochaetia</taxon>
        <taxon>Spirochaetales</taxon>
        <taxon>Treponemataceae</taxon>
        <taxon>Treponema</taxon>
    </lineage>
</organism>
<evidence type="ECO:0000256" key="8">
    <source>
        <dbReference type="SAM" id="Phobius"/>
    </source>
</evidence>
<feature type="transmembrane region" description="Helical" evidence="8">
    <location>
        <begin position="208"/>
        <end position="228"/>
    </location>
</feature>
<evidence type="ECO:0000256" key="7">
    <source>
        <dbReference type="ARBA" id="ARBA00023136"/>
    </source>
</evidence>
<name>H7EJB2_9SPIR</name>
<feature type="transmembrane region" description="Helical" evidence="8">
    <location>
        <begin position="6"/>
        <end position="25"/>
    </location>
</feature>
<feature type="transmembrane region" description="Helical" evidence="8">
    <location>
        <begin position="37"/>
        <end position="56"/>
    </location>
</feature>
<keyword evidence="6 8" id="KW-1133">Transmembrane helix</keyword>
<reference evidence="9 10" key="1">
    <citation type="submission" date="2011-09" db="EMBL/GenBank/DDBJ databases">
        <title>The draft genome of Treponema saccharophilum DSM 2985.</title>
        <authorList>
            <consortium name="US DOE Joint Genome Institute (JGI-PGF)"/>
            <person name="Lucas S."/>
            <person name="Copeland A."/>
            <person name="Lapidus A."/>
            <person name="Glavina del Rio T."/>
            <person name="Dalin E."/>
            <person name="Tice H."/>
            <person name="Bruce D."/>
            <person name="Goodwin L."/>
            <person name="Pitluck S."/>
            <person name="Peters L."/>
            <person name="Kyrpides N."/>
            <person name="Mavromatis K."/>
            <person name="Ivanova N."/>
            <person name="Markowitz V."/>
            <person name="Cheng J.-F."/>
            <person name="Hugenholtz P."/>
            <person name="Woyke T."/>
            <person name="Wu D."/>
            <person name="Gronow S."/>
            <person name="Wellnitz S."/>
            <person name="Brambilla E."/>
            <person name="Klenk H.-P."/>
            <person name="Eisen J.A."/>
        </authorList>
    </citation>
    <scope>NUCLEOTIDE SEQUENCE [LARGE SCALE GENOMIC DNA]</scope>
    <source>
        <strain evidence="9 10">DSM 2985</strain>
    </source>
</reference>
<dbReference type="PANTHER" id="PTHR11040">
    <property type="entry name" value="ZINC/IRON TRANSPORTER"/>
    <property type="match status" value="1"/>
</dbReference>
<evidence type="ECO:0000256" key="6">
    <source>
        <dbReference type="ARBA" id="ARBA00022989"/>
    </source>
</evidence>
<dbReference type="eggNOG" id="COG0428">
    <property type="taxonomic scope" value="Bacteria"/>
</dbReference>
<feature type="transmembrane region" description="Helical" evidence="8">
    <location>
        <begin position="240"/>
        <end position="259"/>
    </location>
</feature>
<dbReference type="AlphaFoldDB" id="H7EJB2"/>
<feature type="transmembrane region" description="Helical" evidence="8">
    <location>
        <begin position="112"/>
        <end position="137"/>
    </location>
</feature>
<dbReference type="PANTHER" id="PTHR11040:SF211">
    <property type="entry name" value="ZINC TRANSPORTER ZIP11"/>
    <property type="match status" value="1"/>
</dbReference>
<dbReference type="PATRIC" id="fig|907348.3.peg.996"/>
<evidence type="ECO:0000313" key="9">
    <source>
        <dbReference type="EMBL" id="EIC02273.1"/>
    </source>
</evidence>
<evidence type="ECO:0000256" key="5">
    <source>
        <dbReference type="ARBA" id="ARBA00022833"/>
    </source>
</evidence>
<evidence type="ECO:0000313" key="10">
    <source>
        <dbReference type="Proteomes" id="UP000003571"/>
    </source>
</evidence>
<dbReference type="RefSeq" id="WP_002703393.1">
    <property type="nucleotide sequence ID" value="NZ_AGRW01000041.1"/>
</dbReference>
<keyword evidence="3" id="KW-1003">Cell membrane</keyword>
<comment type="caution">
    <text evidence="9">The sequence shown here is derived from an EMBL/GenBank/DDBJ whole genome shotgun (WGS) entry which is preliminary data.</text>
</comment>
<dbReference type="InterPro" id="IPR003689">
    <property type="entry name" value="ZIP"/>
</dbReference>
<dbReference type="GO" id="GO:0005886">
    <property type="term" value="C:plasma membrane"/>
    <property type="evidence" value="ECO:0007669"/>
    <property type="project" value="UniProtKB-SubCell"/>
</dbReference>
<feature type="transmembrane region" description="Helical" evidence="8">
    <location>
        <begin position="181"/>
        <end position="202"/>
    </location>
</feature>
<dbReference type="EMBL" id="AGRW01000041">
    <property type="protein sequence ID" value="EIC02273.1"/>
    <property type="molecule type" value="Genomic_DNA"/>
</dbReference>
<proteinExistence type="inferred from homology"/>